<dbReference type="Pfam" id="PF13970">
    <property type="entry name" value="DUF4221"/>
    <property type="match status" value="1"/>
</dbReference>
<proteinExistence type="predicted"/>
<dbReference type="Proteomes" id="UP000075606">
    <property type="component" value="Unassembled WGS sequence"/>
</dbReference>
<evidence type="ECO:0000313" key="2">
    <source>
        <dbReference type="Proteomes" id="UP000075606"/>
    </source>
</evidence>
<protein>
    <recommendedName>
        <fullName evidence="3">DUF4221 domain-containing protein</fullName>
    </recommendedName>
</protein>
<evidence type="ECO:0000313" key="1">
    <source>
        <dbReference type="EMBL" id="KYG73869.1"/>
    </source>
</evidence>
<dbReference type="EMBL" id="LRPC01000028">
    <property type="protein sequence ID" value="KYG73869.1"/>
    <property type="molecule type" value="Genomic_DNA"/>
</dbReference>
<gene>
    <name evidence="1" type="ORF">AWW68_14450</name>
</gene>
<name>A0A150X532_9BACT</name>
<dbReference type="AlphaFoldDB" id="A0A150X532"/>
<dbReference type="InterPro" id="IPR025316">
    <property type="entry name" value="DUF4221"/>
</dbReference>
<keyword evidence="2" id="KW-1185">Reference proteome</keyword>
<sequence length="359" mass="41617">MSLYNCQQESLEPLKKLEISEAQEKFLDLDSETSNINNFYQYIETDSAEILAFFNSLNYKLYLYNLESKKLISSIPFEKDGPNALGNRITYFHYAHDDSIVFHSYYKGELLVFNHKGKNKGQIPVKAESLDFEFQPKSGAGFPPVRISDFVYINTGASCNFDNSGQKQAIYKRNLVDGSSELNLKFPIEYSKEKDSYWPQELCNPYNTYNANNNIMVVSFPLSDSVLTINENGQRRAFSFSSPEFQKKNALRKNQLTGNPLDEFKHLLSYPRYGAIFYDPVRKIYLRKFYLETSRENLDKNIFKTQMKMLVANESFEILGEFDYQGGDHIFFNQKGLNEVVFNSKLQDSLKIKTVSYAF</sequence>
<organism evidence="1 2">
    <name type="scientific">Roseivirga spongicola</name>
    <dbReference type="NCBI Taxonomy" id="333140"/>
    <lineage>
        <taxon>Bacteria</taxon>
        <taxon>Pseudomonadati</taxon>
        <taxon>Bacteroidota</taxon>
        <taxon>Cytophagia</taxon>
        <taxon>Cytophagales</taxon>
        <taxon>Roseivirgaceae</taxon>
        <taxon>Roseivirga</taxon>
    </lineage>
</organism>
<accession>A0A150X532</accession>
<evidence type="ECO:0008006" key="3">
    <source>
        <dbReference type="Google" id="ProtNLM"/>
    </source>
</evidence>
<comment type="caution">
    <text evidence="1">The sequence shown here is derived from an EMBL/GenBank/DDBJ whole genome shotgun (WGS) entry which is preliminary data.</text>
</comment>
<reference evidence="1 2" key="1">
    <citation type="submission" date="2016-01" db="EMBL/GenBank/DDBJ databases">
        <title>Genome sequencing of Roseivirga spongicola UST030701-084.</title>
        <authorList>
            <person name="Selvaratnam C."/>
            <person name="Thevarajoo S."/>
            <person name="Goh K.M."/>
            <person name="Ee R."/>
            <person name="Chan K.-G."/>
            <person name="Chong C.S."/>
        </authorList>
    </citation>
    <scope>NUCLEOTIDE SEQUENCE [LARGE SCALE GENOMIC DNA]</scope>
    <source>
        <strain evidence="1 2">UST030701-084</strain>
    </source>
</reference>